<name>A0ABT2YF54_9BURK</name>
<dbReference type="Pfam" id="PF07589">
    <property type="entry name" value="PEP-CTERM"/>
    <property type="match status" value="1"/>
</dbReference>
<comment type="caution">
    <text evidence="3">The sequence shown here is derived from an EMBL/GenBank/DDBJ whole genome shotgun (WGS) entry which is preliminary data.</text>
</comment>
<dbReference type="Proteomes" id="UP001209701">
    <property type="component" value="Unassembled WGS sequence"/>
</dbReference>
<keyword evidence="4" id="KW-1185">Reference proteome</keyword>
<dbReference type="InterPro" id="IPR013424">
    <property type="entry name" value="Ice-binding_C"/>
</dbReference>
<feature type="chain" id="PRO_5045563299" evidence="1">
    <location>
        <begin position="34"/>
        <end position="226"/>
    </location>
</feature>
<accession>A0ABT2YF54</accession>
<evidence type="ECO:0000313" key="3">
    <source>
        <dbReference type="EMBL" id="MCV2368656.1"/>
    </source>
</evidence>
<keyword evidence="1" id="KW-0732">Signal</keyword>
<evidence type="ECO:0000313" key="4">
    <source>
        <dbReference type="Proteomes" id="UP001209701"/>
    </source>
</evidence>
<proteinExistence type="predicted"/>
<evidence type="ECO:0000256" key="1">
    <source>
        <dbReference type="SAM" id="SignalP"/>
    </source>
</evidence>
<sequence>MSSKVLKGTIMKQVTSRLGLAMVALGFSQAAMSAAVYDNGVPNQGWGTQMSEFQVADNFSISAASDISKIRFWSIQSAANDYSGSVYWAIYSNAAGAPGALIQGGVSATIAESATGLQTGFEYAEYMLDIAVNFTLGIGDYWLGLHNGALGNTDPTEMLWATTATGAAVAGQYLDGADWIDSGNEHAFLLEGRAVVQPPGGDVPEPASWSLALAGLLAAGAVRRKV</sequence>
<dbReference type="RefSeq" id="WP_263571242.1">
    <property type="nucleotide sequence ID" value="NZ_JAJIRN010000004.1"/>
</dbReference>
<gene>
    <name evidence="3" type="ORF">LNV07_11200</name>
</gene>
<reference evidence="3 4" key="1">
    <citation type="submission" date="2021-11" db="EMBL/GenBank/DDBJ databases">
        <authorList>
            <person name="Liang Q."/>
            <person name="Mou H."/>
            <person name="Liu Z."/>
        </authorList>
    </citation>
    <scope>NUCLEOTIDE SEQUENCE [LARGE SCALE GENOMIC DNA]</scope>
    <source>
        <strain evidence="3 4">CHU3</strain>
    </source>
</reference>
<protein>
    <submittedName>
        <fullName evidence="3">PEP-CTERM sorting domain-containing protein</fullName>
    </submittedName>
</protein>
<organism evidence="3 4">
    <name type="scientific">Roseateles oligotrophus</name>
    <dbReference type="NCBI Taxonomy" id="1769250"/>
    <lineage>
        <taxon>Bacteria</taxon>
        <taxon>Pseudomonadati</taxon>
        <taxon>Pseudomonadota</taxon>
        <taxon>Betaproteobacteria</taxon>
        <taxon>Burkholderiales</taxon>
        <taxon>Sphaerotilaceae</taxon>
        <taxon>Roseateles</taxon>
    </lineage>
</organism>
<evidence type="ECO:0000259" key="2">
    <source>
        <dbReference type="Pfam" id="PF07589"/>
    </source>
</evidence>
<feature type="signal peptide" evidence="1">
    <location>
        <begin position="1"/>
        <end position="33"/>
    </location>
</feature>
<feature type="domain" description="Ice-binding protein C-terminal" evidence="2">
    <location>
        <begin position="202"/>
        <end position="225"/>
    </location>
</feature>
<dbReference type="EMBL" id="JAJIRN010000004">
    <property type="protein sequence ID" value="MCV2368656.1"/>
    <property type="molecule type" value="Genomic_DNA"/>
</dbReference>